<name>A0ABY1NH22_9FLAO</name>
<evidence type="ECO:0000313" key="2">
    <source>
        <dbReference type="EMBL" id="SMP08936.1"/>
    </source>
</evidence>
<accession>A0ABY1NH22</accession>
<feature type="compositionally biased region" description="Polar residues" evidence="1">
    <location>
        <begin position="1"/>
        <end position="11"/>
    </location>
</feature>
<protein>
    <submittedName>
        <fullName evidence="2">Uncharacterized protein</fullName>
    </submittedName>
</protein>
<organism evidence="2 3">
    <name type="scientific">Chryseobacterium profundimaris</name>
    <dbReference type="NCBI Taxonomy" id="1387275"/>
    <lineage>
        <taxon>Bacteria</taxon>
        <taxon>Pseudomonadati</taxon>
        <taxon>Bacteroidota</taxon>
        <taxon>Flavobacteriia</taxon>
        <taxon>Flavobacteriales</taxon>
        <taxon>Weeksellaceae</taxon>
        <taxon>Chryseobacterium group</taxon>
        <taxon>Chryseobacterium</taxon>
    </lineage>
</organism>
<sequence>MKNSNNSTEQSFLLRDQTEEKETKVLNLSPEEIAEILDMQEFDLNGFYAYSKAIDKVFYQYIGICMNDPNQMGISSTDVFCLSQIKRILELLEQASQRKNDLQA</sequence>
<gene>
    <name evidence="2" type="ORF">SAMN06264346_10210</name>
</gene>
<keyword evidence="3" id="KW-1185">Reference proteome</keyword>
<feature type="region of interest" description="Disordered" evidence="1">
    <location>
        <begin position="1"/>
        <end position="20"/>
    </location>
</feature>
<comment type="caution">
    <text evidence="2">The sequence shown here is derived from an EMBL/GenBank/DDBJ whole genome shotgun (WGS) entry which is preliminary data.</text>
</comment>
<reference evidence="2 3" key="1">
    <citation type="submission" date="2017-05" db="EMBL/GenBank/DDBJ databases">
        <authorList>
            <person name="Varghese N."/>
            <person name="Submissions S."/>
        </authorList>
    </citation>
    <scope>NUCLEOTIDE SEQUENCE [LARGE SCALE GENOMIC DNA]</scope>
    <source>
        <strain evidence="2 3">DSM 28214</strain>
    </source>
</reference>
<evidence type="ECO:0000256" key="1">
    <source>
        <dbReference type="SAM" id="MobiDB-lite"/>
    </source>
</evidence>
<proteinExistence type="predicted"/>
<evidence type="ECO:0000313" key="3">
    <source>
        <dbReference type="Proteomes" id="UP001157960"/>
    </source>
</evidence>
<dbReference type="EMBL" id="FXTZ01000002">
    <property type="protein sequence ID" value="SMP08936.1"/>
    <property type="molecule type" value="Genomic_DNA"/>
</dbReference>
<dbReference type="RefSeq" id="WP_283421079.1">
    <property type="nucleotide sequence ID" value="NZ_FXTZ01000002.1"/>
</dbReference>
<dbReference type="Proteomes" id="UP001157960">
    <property type="component" value="Unassembled WGS sequence"/>
</dbReference>